<evidence type="ECO:0000313" key="2">
    <source>
        <dbReference type="EMBL" id="GAI60363.1"/>
    </source>
</evidence>
<organism evidence="2">
    <name type="scientific">marine sediment metagenome</name>
    <dbReference type="NCBI Taxonomy" id="412755"/>
    <lineage>
        <taxon>unclassified sequences</taxon>
        <taxon>metagenomes</taxon>
        <taxon>ecological metagenomes</taxon>
    </lineage>
</organism>
<proteinExistence type="predicted"/>
<gene>
    <name evidence="2" type="ORF">S12H4_00947</name>
</gene>
<feature type="transmembrane region" description="Helical" evidence="1">
    <location>
        <begin position="6"/>
        <end position="24"/>
    </location>
</feature>
<protein>
    <submittedName>
        <fullName evidence="2">Uncharacterized protein</fullName>
    </submittedName>
</protein>
<dbReference type="EMBL" id="BARW01000158">
    <property type="protein sequence ID" value="GAI60363.1"/>
    <property type="molecule type" value="Genomic_DNA"/>
</dbReference>
<keyword evidence="1" id="KW-0472">Membrane</keyword>
<evidence type="ECO:0000256" key="1">
    <source>
        <dbReference type="SAM" id="Phobius"/>
    </source>
</evidence>
<dbReference type="AlphaFoldDB" id="X1PWS1"/>
<keyword evidence="1" id="KW-0812">Transmembrane</keyword>
<accession>X1PWS1</accession>
<name>X1PWS1_9ZZZZ</name>
<keyword evidence="1" id="KW-1133">Transmembrane helix</keyword>
<comment type="caution">
    <text evidence="2">The sequence shown here is derived from an EMBL/GenBank/DDBJ whole genome shotgun (WGS) entry which is preliminary data.</text>
</comment>
<sequence>MAIAGIILLGVGGFAALVFFAGVIDCELEQRRRKNNKGE</sequence>
<reference evidence="2" key="1">
    <citation type="journal article" date="2014" name="Front. Microbiol.">
        <title>High frequency of phylogenetically diverse reductive dehalogenase-homologous genes in deep subseafloor sedimentary metagenomes.</title>
        <authorList>
            <person name="Kawai M."/>
            <person name="Futagami T."/>
            <person name="Toyoda A."/>
            <person name="Takaki Y."/>
            <person name="Nishi S."/>
            <person name="Hori S."/>
            <person name="Arai W."/>
            <person name="Tsubouchi T."/>
            <person name="Morono Y."/>
            <person name="Uchiyama I."/>
            <person name="Ito T."/>
            <person name="Fujiyama A."/>
            <person name="Inagaki F."/>
            <person name="Takami H."/>
        </authorList>
    </citation>
    <scope>NUCLEOTIDE SEQUENCE</scope>
    <source>
        <strain evidence="2">Expedition CK06-06</strain>
    </source>
</reference>